<dbReference type="InterPro" id="IPR038766">
    <property type="entry name" value="Membrane_comp_ABC_pdt"/>
</dbReference>
<dbReference type="InterPro" id="IPR025857">
    <property type="entry name" value="MacB_PCD"/>
</dbReference>
<gene>
    <name evidence="11" type="ORF">LKD31_08915</name>
</gene>
<comment type="caution">
    <text evidence="11">The sequence shown here is derived from an EMBL/GenBank/DDBJ whole genome shotgun (WGS) entry which is preliminary data.</text>
</comment>
<dbReference type="Proteomes" id="UP001199424">
    <property type="component" value="Unassembled WGS sequence"/>
</dbReference>
<dbReference type="SUPFAM" id="SSF57997">
    <property type="entry name" value="Tropomyosin"/>
    <property type="match status" value="1"/>
</dbReference>
<evidence type="ECO:0000259" key="10">
    <source>
        <dbReference type="Pfam" id="PF12704"/>
    </source>
</evidence>
<evidence type="ECO:0000256" key="3">
    <source>
        <dbReference type="ARBA" id="ARBA00022692"/>
    </source>
</evidence>
<protein>
    <submittedName>
        <fullName evidence="11">ABC transporter permease</fullName>
    </submittedName>
</protein>
<feature type="compositionally biased region" description="Basic and acidic residues" evidence="7">
    <location>
        <begin position="266"/>
        <end position="279"/>
    </location>
</feature>
<dbReference type="EMBL" id="JAJEQC010000008">
    <property type="protein sequence ID" value="MCC2137136.1"/>
    <property type="molecule type" value="Genomic_DNA"/>
</dbReference>
<feature type="transmembrane region" description="Helical" evidence="8">
    <location>
        <begin position="796"/>
        <end position="816"/>
    </location>
</feature>
<dbReference type="PANTHER" id="PTHR30287">
    <property type="entry name" value="MEMBRANE COMPONENT OF PREDICTED ABC SUPERFAMILY METABOLITE UPTAKE TRANSPORTER"/>
    <property type="match status" value="1"/>
</dbReference>
<organism evidence="11 12">
    <name type="scientific">Hominenteromicrobium mulieris</name>
    <dbReference type="NCBI Taxonomy" id="2885357"/>
    <lineage>
        <taxon>Bacteria</taxon>
        <taxon>Bacillati</taxon>
        <taxon>Bacillota</taxon>
        <taxon>Clostridia</taxon>
        <taxon>Eubacteriales</taxon>
        <taxon>Oscillospiraceae</taxon>
        <taxon>Hominenteromicrobium</taxon>
    </lineage>
</organism>
<keyword evidence="2" id="KW-1003">Cell membrane</keyword>
<evidence type="ECO:0000256" key="4">
    <source>
        <dbReference type="ARBA" id="ARBA00022989"/>
    </source>
</evidence>
<keyword evidence="5 8" id="KW-0472">Membrane</keyword>
<feature type="region of interest" description="Disordered" evidence="7">
    <location>
        <begin position="260"/>
        <end position="279"/>
    </location>
</feature>
<keyword evidence="3 8" id="KW-0812">Transmembrane</keyword>
<sequence>MTKALRKNTRRSISGSLGRYIAILLIIMLGVAFLTGLRDTRPIMSATETAYIKNTKLYDLRLISTIGFDADDVAAVQKADGVVAAAGSVNADFIWQHDSKERVYRAHMLTDNINEPVLTAGRMPENGSECLIDSSRFSEDMIGQTIEISDSNDEDTKKSFKYSTYTVVGLADSPLYIHTLRGTTSLGDGTLQGFVLIPEDGFDFEYYTELYVTCTDEFPLYSDDYDDYIDTFSDTVEAAATASVNARFDRLTSDGKAEISDAENELNDKKAEAETELDDAKAQLDDAKETITSGEAKLFDAKKQLDDAKAQLDAGAEQIQPDFTSWESALQSGFDAYYSGKQQLEDALAESQAQIDAGYAQLQENEKLYTEKYAEFTSGKEQYEAGLTAAKDARTQIDAARADLNEKKAQLTAGFAALDEAQAQLDAVKDTLDPAEAEAQQTALDMQRAALNQNQTQLDDAEAVLNEQDAALTAQEAQLTETGEQLDEAETALSQMRTLLDVGQNDYTDGIAQLEYQRKTQTAKLDEAYASLITFQNGIKEYNEGLASYNDGVKELADGKAEYEDGLKDYEDGKKEFDEQISDAKQKIADAKQELADLKKPELYVLTRDTNAGYVSFESDSTIVEKLSGVFPIFFFLIAALVCSTTMTRMIDDERTQIGTLRALGYSRGSILAKYLLYSGSAAALGCVIGYFAGGYVFPFVIWTAYGMLYRIPGFVLLYDPVLFVIALAASLLCSAGTTYLALRIEMQNMPANLIRPKTPAVGKRIFLERITPLWKRLKFLHKVSLRNIFRFKKRMIMMILGIAGCTALVLTGFGIHDSVANIANFQFDDIQKYDVSAQFSDTLTEDKINEVESDHKSELDAATAVQMTSGDVTGGSITKSAYIVASDDPAITDIFDLHIDGETVPYPGKGEVLLTEKLAELTDIKTGDTVTVSVSDTEKAELKVAGLVENYVQNYLYMTGETYAMIADKGYEPKTLLLRVNDSADEYALSAALSKTDGVSSVSVVTDTRNMIDQMMQSLNYVVALVLISAGALAFIVLFNLGNINLTERVREIATIKVLGFHSRETGAYVFRENIILSMMGIVVGLPLGVLLHTFVLMQIRVDMVSFKAVIAPVSFLLTVVMVVLFTVITDLVMRKKITKIDMAESLKSIE</sequence>
<evidence type="ECO:0000259" key="9">
    <source>
        <dbReference type="Pfam" id="PF02687"/>
    </source>
</evidence>
<evidence type="ECO:0000256" key="7">
    <source>
        <dbReference type="SAM" id="MobiDB-lite"/>
    </source>
</evidence>
<evidence type="ECO:0000256" key="2">
    <source>
        <dbReference type="ARBA" id="ARBA00022475"/>
    </source>
</evidence>
<comment type="subcellular location">
    <subcellularLocation>
        <location evidence="1">Cell membrane</location>
        <topology evidence="1">Multi-pass membrane protein</topology>
    </subcellularLocation>
</comment>
<evidence type="ECO:0000313" key="11">
    <source>
        <dbReference type="EMBL" id="MCC2137136.1"/>
    </source>
</evidence>
<keyword evidence="6" id="KW-0175">Coiled coil</keyword>
<feature type="transmembrane region" description="Helical" evidence="8">
    <location>
        <begin position="722"/>
        <end position="743"/>
    </location>
</feature>
<feature type="domain" description="ABC3 transporter permease C-terminal" evidence="9">
    <location>
        <begin position="1027"/>
        <end position="1143"/>
    </location>
</feature>
<dbReference type="RefSeq" id="WP_308449429.1">
    <property type="nucleotide sequence ID" value="NZ_JAJEQC010000008.1"/>
</dbReference>
<keyword evidence="12" id="KW-1185">Reference proteome</keyword>
<evidence type="ECO:0000256" key="1">
    <source>
        <dbReference type="ARBA" id="ARBA00004651"/>
    </source>
</evidence>
<dbReference type="InterPro" id="IPR003838">
    <property type="entry name" value="ABC3_permease_C"/>
</dbReference>
<evidence type="ECO:0000256" key="6">
    <source>
        <dbReference type="SAM" id="Coils"/>
    </source>
</evidence>
<name>A0AAE3AMT9_9FIRM</name>
<feature type="transmembrane region" description="Helical" evidence="8">
    <location>
        <begin position="1111"/>
        <end position="1134"/>
    </location>
</feature>
<feature type="transmembrane region" description="Helical" evidence="8">
    <location>
        <begin position="1076"/>
        <end position="1099"/>
    </location>
</feature>
<feature type="transmembrane region" description="Helical" evidence="8">
    <location>
        <begin position="672"/>
        <end position="702"/>
    </location>
</feature>
<dbReference type="GO" id="GO:0005886">
    <property type="term" value="C:plasma membrane"/>
    <property type="evidence" value="ECO:0007669"/>
    <property type="project" value="UniProtKB-SubCell"/>
</dbReference>
<evidence type="ECO:0000313" key="12">
    <source>
        <dbReference type="Proteomes" id="UP001199424"/>
    </source>
</evidence>
<dbReference type="AlphaFoldDB" id="A0AAE3AMT9"/>
<dbReference type="PANTHER" id="PTHR30287:SF1">
    <property type="entry name" value="INNER MEMBRANE PROTEIN"/>
    <property type="match status" value="1"/>
</dbReference>
<proteinExistence type="predicted"/>
<reference evidence="11" key="1">
    <citation type="submission" date="2021-10" db="EMBL/GenBank/DDBJ databases">
        <title>Anaerobic single-cell dispensing facilitates the cultivation of human gut bacteria.</title>
        <authorList>
            <person name="Afrizal A."/>
        </authorList>
    </citation>
    <scope>NUCLEOTIDE SEQUENCE</scope>
    <source>
        <strain evidence="11">CLA-AA-H250</strain>
    </source>
</reference>
<evidence type="ECO:0000256" key="5">
    <source>
        <dbReference type="ARBA" id="ARBA00023136"/>
    </source>
</evidence>
<keyword evidence="4 8" id="KW-1133">Transmembrane helix</keyword>
<feature type="coiled-coil region" evidence="6">
    <location>
        <begin position="560"/>
        <end position="601"/>
    </location>
</feature>
<dbReference type="Pfam" id="PF02687">
    <property type="entry name" value="FtsX"/>
    <property type="match status" value="2"/>
</dbReference>
<dbReference type="Pfam" id="PF12704">
    <property type="entry name" value="MacB_PCD"/>
    <property type="match status" value="1"/>
</dbReference>
<feature type="domain" description="MacB-like periplasmic core" evidence="10">
    <location>
        <begin position="797"/>
        <end position="995"/>
    </location>
</feature>
<evidence type="ECO:0000256" key="8">
    <source>
        <dbReference type="SAM" id="Phobius"/>
    </source>
</evidence>
<feature type="transmembrane region" description="Helical" evidence="8">
    <location>
        <begin position="629"/>
        <end position="651"/>
    </location>
</feature>
<feature type="coiled-coil region" evidence="6">
    <location>
        <begin position="390"/>
        <end position="492"/>
    </location>
</feature>
<feature type="transmembrane region" description="Helical" evidence="8">
    <location>
        <begin position="20"/>
        <end position="37"/>
    </location>
</feature>
<feature type="domain" description="ABC3 transporter permease C-terminal" evidence="9">
    <location>
        <begin position="630"/>
        <end position="743"/>
    </location>
</feature>
<feature type="transmembrane region" description="Helical" evidence="8">
    <location>
        <begin position="1020"/>
        <end position="1042"/>
    </location>
</feature>
<accession>A0AAE3AMT9</accession>